<reference evidence="2 3" key="1">
    <citation type="journal article" date="2015" name="Fungal Genet. Biol.">
        <title>Evolution of novel wood decay mechanisms in Agaricales revealed by the genome sequences of Fistulina hepatica and Cylindrobasidium torrendii.</title>
        <authorList>
            <person name="Floudas D."/>
            <person name="Held B.W."/>
            <person name="Riley R."/>
            <person name="Nagy L.G."/>
            <person name="Koehler G."/>
            <person name="Ransdell A.S."/>
            <person name="Younus H."/>
            <person name="Chow J."/>
            <person name="Chiniquy J."/>
            <person name="Lipzen A."/>
            <person name="Tritt A."/>
            <person name="Sun H."/>
            <person name="Haridas S."/>
            <person name="LaButti K."/>
            <person name="Ohm R.A."/>
            <person name="Kues U."/>
            <person name="Blanchette R.A."/>
            <person name="Grigoriev I.V."/>
            <person name="Minto R.E."/>
            <person name="Hibbett D.S."/>
        </authorList>
    </citation>
    <scope>NUCLEOTIDE SEQUENCE [LARGE SCALE GENOMIC DNA]</scope>
    <source>
        <strain evidence="2 3">FP15055 ss-10</strain>
    </source>
</reference>
<proteinExistence type="predicted"/>
<evidence type="ECO:0000313" key="2">
    <source>
        <dbReference type="EMBL" id="KIY68225.1"/>
    </source>
</evidence>
<keyword evidence="3" id="KW-1185">Reference proteome</keyword>
<name>A0A0D7BDF0_9AGAR</name>
<dbReference type="AlphaFoldDB" id="A0A0D7BDF0"/>
<dbReference type="Proteomes" id="UP000054007">
    <property type="component" value="Unassembled WGS sequence"/>
</dbReference>
<dbReference type="EMBL" id="KN880507">
    <property type="protein sequence ID" value="KIY68225.1"/>
    <property type="molecule type" value="Genomic_DNA"/>
</dbReference>
<gene>
    <name evidence="2" type="ORF">CYLTODRAFT_421813</name>
</gene>
<evidence type="ECO:0000256" key="1">
    <source>
        <dbReference type="SAM" id="MobiDB-lite"/>
    </source>
</evidence>
<organism evidence="2 3">
    <name type="scientific">Cylindrobasidium torrendii FP15055 ss-10</name>
    <dbReference type="NCBI Taxonomy" id="1314674"/>
    <lineage>
        <taxon>Eukaryota</taxon>
        <taxon>Fungi</taxon>
        <taxon>Dikarya</taxon>
        <taxon>Basidiomycota</taxon>
        <taxon>Agaricomycotina</taxon>
        <taxon>Agaricomycetes</taxon>
        <taxon>Agaricomycetidae</taxon>
        <taxon>Agaricales</taxon>
        <taxon>Marasmiineae</taxon>
        <taxon>Physalacriaceae</taxon>
        <taxon>Cylindrobasidium</taxon>
    </lineage>
</organism>
<feature type="region of interest" description="Disordered" evidence="1">
    <location>
        <begin position="97"/>
        <end position="116"/>
    </location>
</feature>
<protein>
    <submittedName>
        <fullName evidence="2">Uncharacterized protein</fullName>
    </submittedName>
</protein>
<accession>A0A0D7BDF0</accession>
<evidence type="ECO:0000313" key="3">
    <source>
        <dbReference type="Proteomes" id="UP000054007"/>
    </source>
</evidence>
<feature type="compositionally biased region" description="Polar residues" evidence="1">
    <location>
        <begin position="97"/>
        <end position="107"/>
    </location>
</feature>
<sequence length="227" mass="25754">MGGPTRRVRSLLVDSSRLRLGRLGWSVRPAFTHSRPLYLSDRSPRPCNILIYVCELLQTTRYARPNSDARADVGGWLQQCLQVISVLRPYLWDSESSPSSGLSTRPNSAFHHPPSSKHERTIINTMHYLRRALNSPTKARVGCSKTCSCVVLAVIIANKHVCPWIQEEASYSRAQADNSVPNFPRYGDWIGIINHPRASRYLRAWCVCGNTRTRRYTFPSSRQSSLQ</sequence>